<dbReference type="Proteomes" id="UP001597467">
    <property type="component" value="Unassembled WGS sequence"/>
</dbReference>
<evidence type="ECO:0000313" key="1">
    <source>
        <dbReference type="EMBL" id="MFD2542925.1"/>
    </source>
</evidence>
<accession>A0ABW5K3Y8</accession>
<evidence type="ECO:0000313" key="2">
    <source>
        <dbReference type="Proteomes" id="UP001597467"/>
    </source>
</evidence>
<sequence length="67" mass="7993">MKNKQKILTKISNLLLDIEKNHHELYVHLDENPMTIPISNQPNIDTKSLEDYFISLKEILKKYKKNQ</sequence>
<proteinExistence type="predicted"/>
<reference evidence="2" key="1">
    <citation type="journal article" date="2019" name="Int. J. Syst. Evol. Microbiol.">
        <title>The Global Catalogue of Microorganisms (GCM) 10K type strain sequencing project: providing services to taxonomists for standard genome sequencing and annotation.</title>
        <authorList>
            <consortium name="The Broad Institute Genomics Platform"/>
            <consortium name="The Broad Institute Genome Sequencing Center for Infectious Disease"/>
            <person name="Wu L."/>
            <person name="Ma J."/>
        </authorList>
    </citation>
    <scope>NUCLEOTIDE SEQUENCE [LARGE SCALE GENOMIC DNA]</scope>
    <source>
        <strain evidence="2">KCTC 42808</strain>
    </source>
</reference>
<protein>
    <submittedName>
        <fullName evidence="1">Uncharacterized protein</fullName>
    </submittedName>
</protein>
<gene>
    <name evidence="1" type="ORF">ACFSSB_11395</name>
</gene>
<organism evidence="1 2">
    <name type="scientific">Lacinutrix gracilariae</name>
    <dbReference type="NCBI Taxonomy" id="1747198"/>
    <lineage>
        <taxon>Bacteria</taxon>
        <taxon>Pseudomonadati</taxon>
        <taxon>Bacteroidota</taxon>
        <taxon>Flavobacteriia</taxon>
        <taxon>Flavobacteriales</taxon>
        <taxon>Flavobacteriaceae</taxon>
        <taxon>Lacinutrix</taxon>
    </lineage>
</organism>
<comment type="caution">
    <text evidence="1">The sequence shown here is derived from an EMBL/GenBank/DDBJ whole genome shotgun (WGS) entry which is preliminary data.</text>
</comment>
<dbReference type="RefSeq" id="WP_379904297.1">
    <property type="nucleotide sequence ID" value="NZ_JBHULM010000011.1"/>
</dbReference>
<dbReference type="EMBL" id="JBHULM010000011">
    <property type="protein sequence ID" value="MFD2542925.1"/>
    <property type="molecule type" value="Genomic_DNA"/>
</dbReference>
<keyword evidence="2" id="KW-1185">Reference proteome</keyword>
<name>A0ABW5K3Y8_9FLAO</name>